<dbReference type="Proteomes" id="UP000320390">
    <property type="component" value="Chromosome"/>
</dbReference>
<reference evidence="1 2" key="1">
    <citation type="submission" date="2019-02" db="EMBL/GenBank/DDBJ databases">
        <title>Deep-cultivation of Planctomycetes and their phenomic and genomic characterization uncovers novel biology.</title>
        <authorList>
            <person name="Wiegand S."/>
            <person name="Jogler M."/>
            <person name="Boedeker C."/>
            <person name="Pinto D."/>
            <person name="Vollmers J."/>
            <person name="Rivas-Marin E."/>
            <person name="Kohn T."/>
            <person name="Peeters S.H."/>
            <person name="Heuer A."/>
            <person name="Rast P."/>
            <person name="Oberbeckmann S."/>
            <person name="Bunk B."/>
            <person name="Jeske O."/>
            <person name="Meyerdierks A."/>
            <person name="Storesund J.E."/>
            <person name="Kallscheuer N."/>
            <person name="Luecker S."/>
            <person name="Lage O.M."/>
            <person name="Pohl T."/>
            <person name="Merkel B.J."/>
            <person name="Hornburger P."/>
            <person name="Mueller R.-W."/>
            <person name="Bruemmer F."/>
            <person name="Labrenz M."/>
            <person name="Spormann A.M."/>
            <person name="Op den Camp H."/>
            <person name="Overmann J."/>
            <person name="Amann R."/>
            <person name="Jetten M.S.M."/>
            <person name="Mascher T."/>
            <person name="Medema M.H."/>
            <person name="Devos D.P."/>
            <person name="Kaster A.-K."/>
            <person name="Ovreas L."/>
            <person name="Rohde M."/>
            <person name="Galperin M.Y."/>
            <person name="Jogler C."/>
        </authorList>
    </citation>
    <scope>NUCLEOTIDE SEQUENCE [LARGE SCALE GENOMIC DNA]</scope>
    <source>
        <strain evidence="1 2">Poly30</strain>
    </source>
</reference>
<dbReference type="EMBL" id="CP036434">
    <property type="protein sequence ID" value="QDV05549.1"/>
    <property type="molecule type" value="Genomic_DNA"/>
</dbReference>
<keyword evidence="2" id="KW-1185">Reference proteome</keyword>
<name>A0A518EN92_9BACT</name>
<evidence type="ECO:0000313" key="1">
    <source>
        <dbReference type="EMBL" id="QDV05549.1"/>
    </source>
</evidence>
<protein>
    <recommendedName>
        <fullName evidence="3">DUF481 domain-containing protein</fullName>
    </recommendedName>
</protein>
<dbReference type="AlphaFoldDB" id="A0A518EN92"/>
<dbReference type="OrthoDB" id="941853at2"/>
<gene>
    <name evidence="1" type="ORF">Poly30_10470</name>
</gene>
<accession>A0A518EN92</accession>
<evidence type="ECO:0000313" key="2">
    <source>
        <dbReference type="Proteomes" id="UP000320390"/>
    </source>
</evidence>
<proteinExistence type="predicted"/>
<organism evidence="1 2">
    <name type="scientific">Saltatorellus ferox</name>
    <dbReference type="NCBI Taxonomy" id="2528018"/>
    <lineage>
        <taxon>Bacteria</taxon>
        <taxon>Pseudomonadati</taxon>
        <taxon>Planctomycetota</taxon>
        <taxon>Planctomycetia</taxon>
        <taxon>Planctomycetia incertae sedis</taxon>
        <taxon>Saltatorellus</taxon>
    </lineage>
</organism>
<dbReference type="RefSeq" id="WP_145194945.1">
    <property type="nucleotide sequence ID" value="NZ_CP036434.1"/>
</dbReference>
<evidence type="ECO:0008006" key="3">
    <source>
        <dbReference type="Google" id="ProtNLM"/>
    </source>
</evidence>
<sequence length="270" mass="29786">MFLLSTLPALSAALLATPHPEPAPALMRETPSSLGSLRAQDLDGEASRFRMTLEAGAVFSNRNDVRSPGDTGTRFSLNDLTGEGPWPVGRITFEYDLDEKHGLRFLYAPVRTDGTGELKKNVVFENETFNAGRASADYQFDTYRLAYRYRFWETEAWTWRGGVTALVRDASIEVSQGGRSASKTDLGVVPLLNLTGEWRFADRWVSVLDVEGSAAPQGRAFDVALTVGYDVRPGLRASLGYRTIEGGADNDEVYTFTWVNSAIASLRWSL</sequence>